<dbReference type="PROSITE" id="PS51257">
    <property type="entry name" value="PROKAR_LIPOPROTEIN"/>
    <property type="match status" value="1"/>
</dbReference>
<organism evidence="2 3">
    <name type="scientific">Massilimicrobiota timonensis</name>
    <dbReference type="NCBI Taxonomy" id="1776392"/>
    <lineage>
        <taxon>Bacteria</taxon>
        <taxon>Bacillati</taxon>
        <taxon>Bacillota</taxon>
        <taxon>Erysipelotrichia</taxon>
        <taxon>Erysipelotrichales</taxon>
        <taxon>Erysipelotrichaceae</taxon>
        <taxon>Massilimicrobiota</taxon>
    </lineage>
</organism>
<keyword evidence="3" id="KW-1185">Reference proteome</keyword>
<reference evidence="2 3" key="2">
    <citation type="submission" date="2023-06" db="EMBL/GenBank/DDBJ databases">
        <authorList>
            <person name="Zeman M."/>
            <person name="Kubasova T."/>
            <person name="Jahodarova E."/>
            <person name="Nykrynova M."/>
            <person name="Rychlik I."/>
        </authorList>
    </citation>
    <scope>NUCLEOTIDE SEQUENCE [LARGE SCALE GENOMIC DNA]</scope>
    <source>
        <strain evidence="2 3">ET341</strain>
    </source>
</reference>
<evidence type="ECO:0000313" key="2">
    <source>
        <dbReference type="EMBL" id="MDM8196700.1"/>
    </source>
</evidence>
<dbReference type="Proteomes" id="UP001529275">
    <property type="component" value="Unassembled WGS sequence"/>
</dbReference>
<dbReference type="EMBL" id="JAUDCK010000048">
    <property type="protein sequence ID" value="MDM8196700.1"/>
    <property type="molecule type" value="Genomic_DNA"/>
</dbReference>
<evidence type="ECO:0000313" key="3">
    <source>
        <dbReference type="Proteomes" id="UP001529275"/>
    </source>
</evidence>
<evidence type="ECO:0000256" key="1">
    <source>
        <dbReference type="SAM" id="Phobius"/>
    </source>
</evidence>
<reference evidence="3" key="1">
    <citation type="submission" date="2023-06" db="EMBL/GenBank/DDBJ databases">
        <title>Identification and characterization of horizontal gene transfer across gut microbiota members of farm animals based on homology search.</title>
        <authorList>
            <person name="Zeman M."/>
            <person name="Kubasova T."/>
            <person name="Jahodarova E."/>
            <person name="Nykrynova M."/>
            <person name="Rychlik I."/>
        </authorList>
    </citation>
    <scope>NUCLEOTIDE SEQUENCE [LARGE SCALE GENOMIC DNA]</scope>
    <source>
        <strain evidence="3">ET341</strain>
    </source>
</reference>
<name>A0ABT7UKM1_9FIRM</name>
<feature type="transmembrane region" description="Helical" evidence="1">
    <location>
        <begin position="12"/>
        <end position="35"/>
    </location>
</feature>
<accession>A0ABT7UKM1</accession>
<protein>
    <submittedName>
        <fullName evidence="2">Uncharacterized protein</fullName>
    </submittedName>
</protein>
<keyword evidence="1" id="KW-1133">Transmembrane helix</keyword>
<gene>
    <name evidence="2" type="ORF">QUV98_10265</name>
</gene>
<keyword evidence="1" id="KW-0812">Transmembrane</keyword>
<keyword evidence="1" id="KW-0472">Membrane</keyword>
<sequence length="79" mass="9002">MEYAYKEYYLGALTMSVIACIGSLLSVVNLIPLLITYQLIQKACHRGLPHSSYKILSTIFQIAIMLTLLITVLYLSFQW</sequence>
<feature type="transmembrane region" description="Helical" evidence="1">
    <location>
        <begin position="55"/>
        <end position="77"/>
    </location>
</feature>
<dbReference type="RefSeq" id="WP_289528152.1">
    <property type="nucleotide sequence ID" value="NZ_JAUDCK010000048.1"/>
</dbReference>
<comment type="caution">
    <text evidence="2">The sequence shown here is derived from an EMBL/GenBank/DDBJ whole genome shotgun (WGS) entry which is preliminary data.</text>
</comment>
<proteinExistence type="predicted"/>